<evidence type="ECO:0000256" key="6">
    <source>
        <dbReference type="ARBA" id="ARBA00023239"/>
    </source>
</evidence>
<keyword evidence="3" id="KW-0547">Nucleotide-binding</keyword>
<feature type="transmembrane region" description="Helical" evidence="8">
    <location>
        <begin position="250"/>
        <end position="269"/>
    </location>
</feature>
<evidence type="ECO:0000256" key="2">
    <source>
        <dbReference type="ARBA" id="ARBA00022692"/>
    </source>
</evidence>
<feature type="transmembrane region" description="Helical" evidence="8">
    <location>
        <begin position="107"/>
        <end position="124"/>
    </location>
</feature>
<feature type="compositionally biased region" description="Basic and acidic residues" evidence="7">
    <location>
        <begin position="515"/>
        <end position="527"/>
    </location>
</feature>
<sequence>MRATLHHLNKLANRSHHAEDREVSYAMRLLQRGNSVSNGLDDEERPSIPPEEFERCKNLAWDLNISEGAGTLTTLNCCWALLRLLEFLQDLITREEIDVRFKFRWRLIEFIFLLGVLFPLARAIREPRTLMYFPILAMYFIYVVLIGLPPLTFSCEELAANLQKFNSTNREDLNERLHHNDCGLQGETLVQVMMAWLMLTPRVMPTMTMMRFTWLWIAAYFGCACVWDWAEKNWAEKNGTAVPHTQQAKQFRDLLLIVLLLCCVNLFAVGRKYYLEKGQQTKFIYDWQQREATQQIFRILEYMVPVHVIVPMLKKPGSVIADEVKCASILFVMFSDFDQTARRKQPAELLDYLNSYFTQFDKICAQHEVTKIETVGEEYVCAVGVVPRDWEVNDALGHAVILHRLIKAATEILQVQRDSDEEVKLKMGIHTGPVVAGVIGQKLPRFRLFGDTINTAARIMQKGLPGELQFGKATKDNLPPGVKCRFRDNIEMKGKGKVPTWLLGAEEALQPQTEPRVEPAPKPEPAKTAKKRVSFAETRDSTSSRGSRPSITDALRSVDAQLPSTPDGDEAWNVVQQLSERSRKANAERRDRRPSRETGQGGQGIEMSDVTPRRSSILRRSTREGGSFSRRSLLDEENPDTVRRSSRTSEVWIDPTFDDVLRKVTADDERPDESVTVPSLLARLKRWSSPGREGFTKELEDKFHRWFHENTTCKKLDTRLDRQALVISVLTTVDMLYGVFVSHVFENDSFGRFSAKIRLPVFLCSRLAIFFIILAWRVAYASKHAMLSYQKAYYGLLVSYCAIATLMVFSYDALTKSPEFDSNGDIKDQETSIHSVLIMPMFQLIITQNPSNPQNPQKG</sequence>
<dbReference type="GO" id="GO:0007168">
    <property type="term" value="P:receptor guanylyl cyclase signaling pathway"/>
    <property type="evidence" value="ECO:0007669"/>
    <property type="project" value="TreeGrafter"/>
</dbReference>
<dbReference type="InterPro" id="IPR001054">
    <property type="entry name" value="A/G_cyclase"/>
</dbReference>
<keyword evidence="6" id="KW-0456">Lyase</keyword>
<evidence type="ECO:0000256" key="3">
    <source>
        <dbReference type="ARBA" id="ARBA00022741"/>
    </source>
</evidence>
<evidence type="ECO:0000256" key="4">
    <source>
        <dbReference type="ARBA" id="ARBA00022989"/>
    </source>
</evidence>
<dbReference type="PROSITE" id="PS50125">
    <property type="entry name" value="GUANYLATE_CYCLASE_2"/>
    <property type="match status" value="1"/>
</dbReference>
<keyword evidence="5 8" id="KW-0472">Membrane</keyword>
<feature type="transmembrane region" description="Helical" evidence="8">
    <location>
        <begin position="130"/>
        <end position="148"/>
    </location>
</feature>
<dbReference type="AlphaFoldDB" id="A0A9P1CWX8"/>
<feature type="transmembrane region" description="Helical" evidence="8">
    <location>
        <begin position="757"/>
        <end position="780"/>
    </location>
</feature>
<dbReference type="GO" id="GO:0001653">
    <property type="term" value="F:peptide receptor activity"/>
    <property type="evidence" value="ECO:0007669"/>
    <property type="project" value="TreeGrafter"/>
</dbReference>
<evidence type="ECO:0000256" key="5">
    <source>
        <dbReference type="ARBA" id="ARBA00023136"/>
    </source>
</evidence>
<dbReference type="SUPFAM" id="SSF55073">
    <property type="entry name" value="Nucleotide cyclase"/>
    <property type="match status" value="1"/>
</dbReference>
<keyword evidence="13" id="KW-1185">Reference proteome</keyword>
<feature type="transmembrane region" description="Helical" evidence="8">
    <location>
        <begin position="792"/>
        <end position="811"/>
    </location>
</feature>
<evidence type="ECO:0000256" key="7">
    <source>
        <dbReference type="SAM" id="MobiDB-lite"/>
    </source>
</evidence>
<proteinExistence type="predicted"/>
<feature type="transmembrane region" description="Helical" evidence="8">
    <location>
        <begin position="212"/>
        <end position="230"/>
    </location>
</feature>
<evidence type="ECO:0000313" key="11">
    <source>
        <dbReference type="EMBL" id="CAL1152624.1"/>
    </source>
</evidence>
<dbReference type="Pfam" id="PF00211">
    <property type="entry name" value="Guanylate_cyc"/>
    <property type="match status" value="1"/>
</dbReference>
<dbReference type="Gene3D" id="3.30.70.1230">
    <property type="entry name" value="Nucleotide cyclase"/>
    <property type="match status" value="1"/>
</dbReference>
<dbReference type="SMART" id="SM00044">
    <property type="entry name" value="CYCc"/>
    <property type="match status" value="1"/>
</dbReference>
<dbReference type="OrthoDB" id="354346at2759"/>
<dbReference type="Proteomes" id="UP001152797">
    <property type="component" value="Unassembled WGS sequence"/>
</dbReference>
<organism evidence="10">
    <name type="scientific">Cladocopium goreaui</name>
    <dbReference type="NCBI Taxonomy" id="2562237"/>
    <lineage>
        <taxon>Eukaryota</taxon>
        <taxon>Sar</taxon>
        <taxon>Alveolata</taxon>
        <taxon>Dinophyceae</taxon>
        <taxon>Suessiales</taxon>
        <taxon>Symbiodiniaceae</taxon>
        <taxon>Cladocopium</taxon>
    </lineage>
</organism>
<keyword evidence="2 8" id="KW-0812">Transmembrane</keyword>
<feature type="domain" description="Guanylate cyclase" evidence="9">
    <location>
        <begin position="328"/>
        <end position="460"/>
    </location>
</feature>
<evidence type="ECO:0000313" key="12">
    <source>
        <dbReference type="EMBL" id="CAL4786561.1"/>
    </source>
</evidence>
<feature type="transmembrane region" description="Helical" evidence="8">
    <location>
        <begin position="724"/>
        <end position="745"/>
    </location>
</feature>
<dbReference type="EMBL" id="CAMXCT020002602">
    <property type="protein sequence ID" value="CAL1152624.1"/>
    <property type="molecule type" value="Genomic_DNA"/>
</dbReference>
<evidence type="ECO:0000256" key="8">
    <source>
        <dbReference type="SAM" id="Phobius"/>
    </source>
</evidence>
<feature type="compositionally biased region" description="Basic and acidic residues" evidence="7">
    <location>
        <begin position="580"/>
        <end position="596"/>
    </location>
</feature>
<dbReference type="GO" id="GO:0000166">
    <property type="term" value="F:nucleotide binding"/>
    <property type="evidence" value="ECO:0007669"/>
    <property type="project" value="UniProtKB-KW"/>
</dbReference>
<dbReference type="GO" id="GO:0004016">
    <property type="term" value="F:adenylate cyclase activity"/>
    <property type="evidence" value="ECO:0007669"/>
    <property type="project" value="TreeGrafter"/>
</dbReference>
<feature type="region of interest" description="Disordered" evidence="7">
    <location>
        <begin position="508"/>
        <end position="553"/>
    </location>
</feature>
<dbReference type="PANTHER" id="PTHR11920">
    <property type="entry name" value="GUANYLYL CYCLASE"/>
    <property type="match status" value="1"/>
</dbReference>
<dbReference type="EMBL" id="CAMXCT010002602">
    <property type="protein sequence ID" value="CAI3999249.1"/>
    <property type="molecule type" value="Genomic_DNA"/>
</dbReference>
<reference evidence="10" key="1">
    <citation type="submission" date="2022-10" db="EMBL/GenBank/DDBJ databases">
        <authorList>
            <person name="Chen Y."/>
            <person name="Dougan E. K."/>
            <person name="Chan C."/>
            <person name="Rhodes N."/>
            <person name="Thang M."/>
        </authorList>
    </citation>
    <scope>NUCLEOTIDE SEQUENCE</scope>
</reference>
<evidence type="ECO:0000313" key="13">
    <source>
        <dbReference type="Proteomes" id="UP001152797"/>
    </source>
</evidence>
<keyword evidence="4 8" id="KW-1133">Transmembrane helix</keyword>
<protein>
    <submittedName>
        <fullName evidence="12">Guanylate cyclase domain-containing protein</fullName>
    </submittedName>
</protein>
<dbReference type="InterPro" id="IPR050401">
    <property type="entry name" value="Cyclic_nucleotide_synthase"/>
</dbReference>
<dbReference type="GO" id="GO:0004383">
    <property type="term" value="F:guanylate cyclase activity"/>
    <property type="evidence" value="ECO:0007669"/>
    <property type="project" value="TreeGrafter"/>
</dbReference>
<dbReference type="CDD" id="cd07302">
    <property type="entry name" value="CHD"/>
    <property type="match status" value="1"/>
</dbReference>
<comment type="caution">
    <text evidence="10">The sequence shown here is derived from an EMBL/GenBank/DDBJ whole genome shotgun (WGS) entry which is preliminary data.</text>
</comment>
<dbReference type="EMBL" id="CAMXCT030002602">
    <property type="protein sequence ID" value="CAL4786561.1"/>
    <property type="molecule type" value="Genomic_DNA"/>
</dbReference>
<evidence type="ECO:0000256" key="1">
    <source>
        <dbReference type="ARBA" id="ARBA00004370"/>
    </source>
</evidence>
<dbReference type="GO" id="GO:0035556">
    <property type="term" value="P:intracellular signal transduction"/>
    <property type="evidence" value="ECO:0007669"/>
    <property type="project" value="InterPro"/>
</dbReference>
<accession>A0A9P1CWX8</accession>
<feature type="region of interest" description="Disordered" evidence="7">
    <location>
        <begin position="578"/>
        <end position="647"/>
    </location>
</feature>
<reference evidence="11" key="2">
    <citation type="submission" date="2024-04" db="EMBL/GenBank/DDBJ databases">
        <authorList>
            <person name="Chen Y."/>
            <person name="Shah S."/>
            <person name="Dougan E. K."/>
            <person name="Thang M."/>
            <person name="Chan C."/>
        </authorList>
    </citation>
    <scope>NUCLEOTIDE SEQUENCE [LARGE SCALE GENOMIC DNA]</scope>
</reference>
<evidence type="ECO:0000259" key="9">
    <source>
        <dbReference type="PROSITE" id="PS50125"/>
    </source>
</evidence>
<name>A0A9P1CWX8_9DINO</name>
<gene>
    <name evidence="10" type="ORF">C1SCF055_LOCUS25471</name>
</gene>
<dbReference type="InterPro" id="IPR029787">
    <property type="entry name" value="Nucleotide_cyclase"/>
</dbReference>
<dbReference type="PANTHER" id="PTHR11920:SF335">
    <property type="entry name" value="GUANYLATE CYCLASE"/>
    <property type="match status" value="1"/>
</dbReference>
<evidence type="ECO:0000313" key="10">
    <source>
        <dbReference type="EMBL" id="CAI3999249.1"/>
    </source>
</evidence>
<comment type="subcellular location">
    <subcellularLocation>
        <location evidence="1">Membrane</location>
    </subcellularLocation>
</comment>
<dbReference type="GO" id="GO:0005886">
    <property type="term" value="C:plasma membrane"/>
    <property type="evidence" value="ECO:0007669"/>
    <property type="project" value="TreeGrafter"/>
</dbReference>